<dbReference type="InterPro" id="IPR002350">
    <property type="entry name" value="Kazal_dom"/>
</dbReference>
<dbReference type="PROSITE" id="PS51465">
    <property type="entry name" value="KAZAL_2"/>
    <property type="match status" value="1"/>
</dbReference>
<dbReference type="Proteomes" id="UP000229390">
    <property type="component" value="Unassembled WGS sequence"/>
</dbReference>
<keyword evidence="1" id="KW-0472">Membrane</keyword>
<dbReference type="EMBL" id="PEYE01000022">
    <property type="protein sequence ID" value="PIS38920.1"/>
    <property type="molecule type" value="Genomic_DNA"/>
</dbReference>
<dbReference type="Pfam" id="PF00050">
    <property type="entry name" value="Kazal_1"/>
    <property type="match status" value="1"/>
</dbReference>
<gene>
    <name evidence="3" type="ORF">COT34_01110</name>
</gene>
<dbReference type="CDD" id="cd00104">
    <property type="entry name" value="KAZAL_FS"/>
    <property type="match status" value="1"/>
</dbReference>
<organism evidence="3 4">
    <name type="scientific">Candidatus Nealsonbacteria bacterium CG08_land_8_20_14_0_20_43_11</name>
    <dbReference type="NCBI Taxonomy" id="1974706"/>
    <lineage>
        <taxon>Bacteria</taxon>
        <taxon>Candidatus Nealsoniibacteriota</taxon>
    </lineage>
</organism>
<reference evidence="4" key="1">
    <citation type="submission" date="2017-09" db="EMBL/GenBank/DDBJ databases">
        <title>Depth-based differentiation of microbial function through sediment-hosted aquifers and enrichment of novel symbionts in the deep terrestrial subsurface.</title>
        <authorList>
            <person name="Probst A.J."/>
            <person name="Ladd B."/>
            <person name="Jarett J.K."/>
            <person name="Geller-Mcgrath D.E."/>
            <person name="Sieber C.M.K."/>
            <person name="Emerson J.B."/>
            <person name="Anantharaman K."/>
            <person name="Thomas B.C."/>
            <person name="Malmstrom R."/>
            <person name="Stieglmeier M."/>
            <person name="Klingl A."/>
            <person name="Woyke T."/>
            <person name="Ryan C.M."/>
            <person name="Banfield J.F."/>
        </authorList>
    </citation>
    <scope>NUCLEOTIDE SEQUENCE [LARGE SCALE GENOMIC DNA]</scope>
</reference>
<feature type="domain" description="Kazal-like" evidence="2">
    <location>
        <begin position="44"/>
        <end position="93"/>
    </location>
</feature>
<keyword evidence="1" id="KW-1133">Transmembrane helix</keyword>
<dbReference type="SUPFAM" id="SSF100895">
    <property type="entry name" value="Kazal-type serine protease inhibitors"/>
    <property type="match status" value="1"/>
</dbReference>
<accession>A0A2M6T0S5</accession>
<dbReference type="SMART" id="SM00280">
    <property type="entry name" value="KAZAL"/>
    <property type="match status" value="1"/>
</dbReference>
<keyword evidence="1" id="KW-0812">Transmembrane</keyword>
<name>A0A2M6T0S5_9BACT</name>
<feature type="transmembrane region" description="Helical" evidence="1">
    <location>
        <begin position="7"/>
        <end position="31"/>
    </location>
</feature>
<evidence type="ECO:0000259" key="2">
    <source>
        <dbReference type="PROSITE" id="PS51465"/>
    </source>
</evidence>
<sequence length="166" mass="18286">MNKTIPFRIAVLMIILASLVVIIAVAFLFHYSSEIRTSFPLYLTKKPSPTPENGIVCTTEWNPICGADGKTYSNSCFAKAASVSVAYAGECRPQNSPSNNEEKYCQVDSDCACGRHIQTKDCFFGNQQYVDTLNQCPDFCAGFAGNLVIRCIQNICQQVSNSDFPQ</sequence>
<dbReference type="Gene3D" id="3.30.60.30">
    <property type="match status" value="1"/>
</dbReference>
<dbReference type="AlphaFoldDB" id="A0A2M6T0S5"/>
<comment type="caution">
    <text evidence="3">The sequence shown here is derived from an EMBL/GenBank/DDBJ whole genome shotgun (WGS) entry which is preliminary data.</text>
</comment>
<evidence type="ECO:0000256" key="1">
    <source>
        <dbReference type="SAM" id="Phobius"/>
    </source>
</evidence>
<proteinExistence type="predicted"/>
<protein>
    <recommendedName>
        <fullName evidence="2">Kazal-like domain-containing protein</fullName>
    </recommendedName>
</protein>
<evidence type="ECO:0000313" key="3">
    <source>
        <dbReference type="EMBL" id="PIS38920.1"/>
    </source>
</evidence>
<evidence type="ECO:0000313" key="4">
    <source>
        <dbReference type="Proteomes" id="UP000229390"/>
    </source>
</evidence>
<dbReference type="InterPro" id="IPR036058">
    <property type="entry name" value="Kazal_dom_sf"/>
</dbReference>